<dbReference type="CDD" id="cd00858">
    <property type="entry name" value="GlyRS_anticodon"/>
    <property type="match status" value="1"/>
</dbReference>
<comment type="function">
    <text evidence="8">Catalyzes the attachment of glycine to tRNA(Gly).</text>
</comment>
<dbReference type="PRINTS" id="PR01043">
    <property type="entry name" value="TRNASYNTHGLY"/>
</dbReference>
<organism evidence="10 11">
    <name type="scientific">Paenimyroides aestuarii</name>
    <dbReference type="NCBI Taxonomy" id="2968490"/>
    <lineage>
        <taxon>Bacteria</taxon>
        <taxon>Pseudomonadati</taxon>
        <taxon>Bacteroidota</taxon>
        <taxon>Flavobacteriia</taxon>
        <taxon>Flavobacteriales</taxon>
        <taxon>Flavobacteriaceae</taxon>
        <taxon>Paenimyroides</taxon>
    </lineage>
</organism>
<evidence type="ECO:0000256" key="5">
    <source>
        <dbReference type="ARBA" id="ARBA00022840"/>
    </source>
</evidence>
<accession>A0ABY5NWC8</accession>
<dbReference type="InterPro" id="IPR002315">
    <property type="entry name" value="tRNA-synt_gly"/>
</dbReference>
<evidence type="ECO:0000313" key="10">
    <source>
        <dbReference type="EMBL" id="UUV22634.1"/>
    </source>
</evidence>
<dbReference type="EC" id="6.1.1.14" evidence="8"/>
<keyword evidence="5 8" id="KW-0067">ATP-binding</keyword>
<evidence type="ECO:0000256" key="1">
    <source>
        <dbReference type="ARBA" id="ARBA00008226"/>
    </source>
</evidence>
<dbReference type="SUPFAM" id="SSF52954">
    <property type="entry name" value="Class II aaRS ABD-related"/>
    <property type="match status" value="1"/>
</dbReference>
<dbReference type="Gene3D" id="3.40.50.800">
    <property type="entry name" value="Anticodon-binding domain"/>
    <property type="match status" value="1"/>
</dbReference>
<reference evidence="10 11" key="1">
    <citation type="submission" date="2022-08" db="EMBL/GenBank/DDBJ databases">
        <title>Myroides zhujiangensis sp. nov., a novel bacterium isolated from sediment in the Pearl River Estuary.</title>
        <authorList>
            <person name="Cui L."/>
        </authorList>
    </citation>
    <scope>NUCLEOTIDE SEQUENCE [LARGE SCALE GENOMIC DNA]</scope>
    <source>
        <strain evidence="10 11">SCSIO 72103</strain>
    </source>
</reference>
<dbReference type="SUPFAM" id="SSF55681">
    <property type="entry name" value="Class II aaRS and biotin synthetases"/>
    <property type="match status" value="1"/>
</dbReference>
<dbReference type="GO" id="GO:0004820">
    <property type="term" value="F:glycine-tRNA ligase activity"/>
    <property type="evidence" value="ECO:0007669"/>
    <property type="project" value="UniProtKB-EC"/>
</dbReference>
<feature type="binding site" evidence="8">
    <location>
        <begin position="372"/>
        <end position="376"/>
    </location>
    <ligand>
        <name>substrate</name>
    </ligand>
</feature>
<feature type="binding site" evidence="8">
    <location>
        <position position="101"/>
    </location>
    <ligand>
        <name>substrate</name>
    </ligand>
</feature>
<dbReference type="Gene3D" id="3.30.40.230">
    <property type="match status" value="1"/>
</dbReference>
<dbReference type="Gene3D" id="3.30.930.10">
    <property type="entry name" value="Bira Bifunctional Protein, Domain 2"/>
    <property type="match status" value="1"/>
</dbReference>
<proteinExistence type="inferred from homology"/>
<dbReference type="Pfam" id="PF03129">
    <property type="entry name" value="HGTP_anticodon"/>
    <property type="match status" value="1"/>
</dbReference>
<evidence type="ECO:0000256" key="6">
    <source>
        <dbReference type="ARBA" id="ARBA00022917"/>
    </source>
</evidence>
<dbReference type="EMBL" id="CP102382">
    <property type="protein sequence ID" value="UUV22634.1"/>
    <property type="molecule type" value="Genomic_DNA"/>
</dbReference>
<evidence type="ECO:0000313" key="11">
    <source>
        <dbReference type="Proteomes" id="UP001317001"/>
    </source>
</evidence>
<comment type="similarity">
    <text evidence="1 8">Belongs to the class-II aminoacyl-tRNA synthetase family.</text>
</comment>
<dbReference type="NCBIfam" id="TIGR00389">
    <property type="entry name" value="glyS_dimeric"/>
    <property type="match status" value="1"/>
</dbReference>
<dbReference type="Pfam" id="PF00587">
    <property type="entry name" value="tRNA-synt_2b"/>
    <property type="match status" value="1"/>
</dbReference>
<comment type="subcellular location">
    <subcellularLocation>
        <location evidence="8">Cytoplasm</location>
    </subcellularLocation>
</comment>
<evidence type="ECO:0000256" key="3">
    <source>
        <dbReference type="ARBA" id="ARBA00022598"/>
    </source>
</evidence>
<gene>
    <name evidence="8" type="primary">glyQS</name>
    <name evidence="10" type="ORF">NPX36_06205</name>
</gene>
<dbReference type="InterPro" id="IPR027031">
    <property type="entry name" value="Gly-tRNA_synthase/POLG2"/>
</dbReference>
<keyword evidence="6 8" id="KW-0648">Protein biosynthesis</keyword>
<dbReference type="CDD" id="cd00774">
    <property type="entry name" value="GlyRS-like_core"/>
    <property type="match status" value="1"/>
</dbReference>
<dbReference type="InterPro" id="IPR045864">
    <property type="entry name" value="aa-tRNA-synth_II/BPL/LPL"/>
</dbReference>
<name>A0ABY5NWC8_9FLAO</name>
<feature type="binding site" evidence="8">
    <location>
        <begin position="260"/>
        <end position="265"/>
    </location>
    <ligand>
        <name>ATP</name>
        <dbReference type="ChEBI" id="CHEBI:30616"/>
    </ligand>
</feature>
<dbReference type="PANTHER" id="PTHR10745:SF8">
    <property type="entry name" value="DNA POLYMERASE SUBUNIT GAMMA-2, MITOCHONDRIAL"/>
    <property type="match status" value="1"/>
</dbReference>
<dbReference type="HAMAP" id="MF_00253_B">
    <property type="entry name" value="Gly_tRNA_synth_B"/>
    <property type="match status" value="1"/>
</dbReference>
<comment type="catalytic activity">
    <reaction evidence="8">
        <text>tRNA(Gly) + glycine + ATP = glycyl-tRNA(Gly) + AMP + diphosphate</text>
        <dbReference type="Rhea" id="RHEA:16013"/>
        <dbReference type="Rhea" id="RHEA-COMP:9664"/>
        <dbReference type="Rhea" id="RHEA-COMP:9683"/>
        <dbReference type="ChEBI" id="CHEBI:30616"/>
        <dbReference type="ChEBI" id="CHEBI:33019"/>
        <dbReference type="ChEBI" id="CHEBI:57305"/>
        <dbReference type="ChEBI" id="CHEBI:78442"/>
        <dbReference type="ChEBI" id="CHEBI:78522"/>
        <dbReference type="ChEBI" id="CHEBI:456215"/>
        <dbReference type="EC" id="6.1.1.14"/>
    </reaction>
</comment>
<keyword evidence="3 8" id="KW-0436">Ligase</keyword>
<dbReference type="PROSITE" id="PS50862">
    <property type="entry name" value="AA_TRNA_LIGASE_II"/>
    <property type="match status" value="1"/>
</dbReference>
<keyword evidence="4 8" id="KW-0547">Nucleotide-binding</keyword>
<evidence type="ECO:0000256" key="4">
    <source>
        <dbReference type="ARBA" id="ARBA00022741"/>
    </source>
</evidence>
<dbReference type="InterPro" id="IPR036621">
    <property type="entry name" value="Anticodon-bd_dom_sf"/>
</dbReference>
<keyword evidence="2 8" id="KW-0963">Cytoplasm</keyword>
<dbReference type="NCBIfam" id="NF003211">
    <property type="entry name" value="PRK04173.1"/>
    <property type="match status" value="1"/>
</dbReference>
<feature type="domain" description="Aminoacyl-transfer RNA synthetases class-II family profile" evidence="9">
    <location>
        <begin position="198"/>
        <end position="418"/>
    </location>
</feature>
<feature type="binding site" evidence="8">
    <location>
        <position position="218"/>
    </location>
    <ligand>
        <name>substrate</name>
    </ligand>
</feature>
<dbReference type="PANTHER" id="PTHR10745">
    <property type="entry name" value="GLYCYL-TRNA SYNTHETASE/DNA POLYMERASE SUBUNIT GAMMA-2"/>
    <property type="match status" value="1"/>
</dbReference>
<protein>
    <recommendedName>
        <fullName evidence="8">Glycine--tRNA ligase</fullName>
        <ecNumber evidence="8">6.1.1.14</ecNumber>
    </recommendedName>
    <alternativeName>
        <fullName evidence="8">Glycyl-tRNA synthetase</fullName>
        <shortName evidence="8">GlyRS</shortName>
    </alternativeName>
</protein>
<dbReference type="InterPro" id="IPR033731">
    <property type="entry name" value="GlyRS-like_core"/>
</dbReference>
<keyword evidence="7 8" id="KW-0030">Aminoacyl-tRNA synthetase</keyword>
<feature type="binding site" evidence="8">
    <location>
        <begin position="332"/>
        <end position="333"/>
    </location>
    <ligand>
        <name>ATP</name>
        <dbReference type="ChEBI" id="CHEBI:30616"/>
    </ligand>
</feature>
<keyword evidence="11" id="KW-1185">Reference proteome</keyword>
<evidence type="ECO:0000256" key="7">
    <source>
        <dbReference type="ARBA" id="ARBA00023146"/>
    </source>
</evidence>
<feature type="binding site" evidence="8">
    <location>
        <begin position="376"/>
        <end position="379"/>
    </location>
    <ligand>
        <name>ATP</name>
        <dbReference type="ChEBI" id="CHEBI:30616"/>
    </ligand>
</feature>
<dbReference type="InterPro" id="IPR002314">
    <property type="entry name" value="aa-tRNA-synt_IIb"/>
</dbReference>
<comment type="subunit">
    <text evidence="8">Homodimer.</text>
</comment>
<dbReference type="Proteomes" id="UP001317001">
    <property type="component" value="Chromosome"/>
</dbReference>
<sequence>MAKQEDIFKNVISHAKEYGYIFPSSEIYDGLSAVYDYAQNGVELKKNIREYWWKSMVQMHENIVGIDASIFMHPTTWKASGHVDAFNDPLIDNKDSKKRYRADVLIEDYCEKLWQKAQKEIEKAKGRFGDAFNEEEFITTNPRVVEYLSKKKTILERMAAGLDSGNLEDVKALIEELGIADPETGSKNWTDVRQFNLMFGTKLGASADTAMDLYLRPETAQGIFVNFLNVQKTGRMKIPFGIAQTGKAFRNEIVARQFIFRMREFEQMEMQFFVKPGEEMQHYDYWKETRLKWHLSLGLGNENYRFHDHEKLAHYANAATDIEFNFPFGFKELEGIHSRTDFDLKAHEQHSGKKLQFFDNETNSSYVPYVVETSVGLDRMFLAVFSKALQEETLEDGSTRTVLKLPSVLAPTKAAVLPLVKKDGLPEVAREIIEELKWDFNVAYDEKDAVGRRYRRQDALGTPFCITVDHQTLEDKTVTIRHRDTMQQDRVAIAELRNIINEEVSMRNWLQKMK</sequence>
<feature type="binding site" evidence="8">
    <location>
        <begin position="265"/>
        <end position="269"/>
    </location>
    <ligand>
        <name>substrate</name>
    </ligand>
</feature>
<evidence type="ECO:0000256" key="2">
    <source>
        <dbReference type="ARBA" id="ARBA00022490"/>
    </source>
</evidence>
<dbReference type="InterPro" id="IPR004154">
    <property type="entry name" value="Anticodon-bd"/>
</dbReference>
<feature type="binding site" evidence="8">
    <location>
        <begin position="250"/>
        <end position="252"/>
    </location>
    <ligand>
        <name>ATP</name>
        <dbReference type="ChEBI" id="CHEBI:30616"/>
    </ligand>
</feature>
<evidence type="ECO:0000256" key="8">
    <source>
        <dbReference type="HAMAP-Rule" id="MF_00253"/>
    </source>
</evidence>
<dbReference type="InterPro" id="IPR022961">
    <property type="entry name" value="Gly_tRNA_ligase_bac"/>
</dbReference>
<dbReference type="InterPro" id="IPR006195">
    <property type="entry name" value="aa-tRNA-synth_II"/>
</dbReference>
<evidence type="ECO:0000259" key="9">
    <source>
        <dbReference type="PROSITE" id="PS50862"/>
    </source>
</evidence>
<dbReference type="RefSeq" id="WP_257500548.1">
    <property type="nucleotide sequence ID" value="NZ_CP102382.1"/>
</dbReference>